<sequence length="265" mass="29682">MTKPSEELYEEIQGAYDFFNDRLFGGQLPGCLFTLQRKSHTFGYYSPSRFLRRNGEGKSDELALNPAYFAFRRVEQTLSTVVHEQVHQWQDLFGKKSRGGYHNKEWANKMESVGLMPSDTGEPGGKRVGQKMTHYIIEGGPFDVACKELLAQGRMLSWIDIVAKRVPMNLSMYDPDGDPVDPGADDPTIDIPGLTSSGLLPPEVKDDQKNKRKYLCPNCRINVWGKPGLGGKLACVACDLHFIDEKDFVEVDTDNEEQSAPVTEG</sequence>
<evidence type="ECO:0000259" key="1">
    <source>
        <dbReference type="Pfam" id="PF10263"/>
    </source>
</evidence>
<feature type="domain" description="SprT-like" evidence="1">
    <location>
        <begin position="16"/>
        <end position="116"/>
    </location>
</feature>
<geneLocation type="plasmid" evidence="2">
    <name>pPU_RT811</name>
</geneLocation>
<proteinExistence type="predicted"/>
<keyword evidence="2" id="KW-0614">Plasmid</keyword>
<dbReference type="InterPro" id="IPR006640">
    <property type="entry name" value="SprT-like_domain"/>
</dbReference>
<dbReference type="EMBL" id="KX009063">
    <property type="protein sequence ID" value="ARO45232.1"/>
    <property type="molecule type" value="Genomic_DNA"/>
</dbReference>
<dbReference type="Pfam" id="PF10263">
    <property type="entry name" value="SprT-like"/>
    <property type="match status" value="1"/>
</dbReference>
<dbReference type="AlphaFoldDB" id="A0A2P0QFR9"/>
<dbReference type="RefSeq" id="WP_172687424.1">
    <property type="nucleotide sequence ID" value="NZ_KX009063.1"/>
</dbReference>
<accession>A0A2P0QFR9</accession>
<reference evidence="2" key="1">
    <citation type="submission" date="2016-03" db="EMBL/GenBank/DDBJ databases">
        <title>The evolution of Pseudomonas syringae pv. actinidiae in New Zealand.</title>
        <authorList>
            <person name="Taiaroa G."/>
            <person name="Poulter R.T.M."/>
            <person name="Lamont I."/>
            <person name="Stockwell P."/>
            <person name="Butler M.I."/>
        </authorList>
    </citation>
    <scope>NUCLEOTIDE SEQUENCE</scope>
    <source>
        <strain evidence="2">RT811</strain>
        <plasmid evidence="2">pPU_RT811</plasmid>
    </source>
</reference>
<name>A0A2P0QFR9_PSESF</name>
<dbReference type="GO" id="GO:0006950">
    <property type="term" value="P:response to stress"/>
    <property type="evidence" value="ECO:0007669"/>
    <property type="project" value="UniProtKB-ARBA"/>
</dbReference>
<evidence type="ECO:0000313" key="2">
    <source>
        <dbReference type="EMBL" id="ARO45232.1"/>
    </source>
</evidence>
<protein>
    <submittedName>
        <fullName evidence="2">Zinc metalloproteinase Mpr protein</fullName>
    </submittedName>
</protein>
<organism evidence="2">
    <name type="scientific">Pseudomonas syringae pv. actinidiae</name>
    <dbReference type="NCBI Taxonomy" id="103796"/>
    <lineage>
        <taxon>Bacteria</taxon>
        <taxon>Pseudomonadati</taxon>
        <taxon>Pseudomonadota</taxon>
        <taxon>Gammaproteobacteria</taxon>
        <taxon>Pseudomonadales</taxon>
        <taxon>Pseudomonadaceae</taxon>
        <taxon>Pseudomonas</taxon>
        <taxon>Pseudomonas syringae</taxon>
    </lineage>
</organism>